<sequence length="169" mass="19634">MNISGSRIRQIIHQFSEPGHSFLPCDRCFGLIEKEKRKKEIVYLPYDWINLVKKTSKKFRVIEVKQDMILNFTGTHKTPTVLKKQKTDSIETETLKEIRVKPTSRKNKLTAYITSGVSTSPENENGQIITGSYVIVRYQKKYFPEIVVNRVKDEYEVKCMTPVGSNLFK</sequence>
<evidence type="ECO:0000313" key="2">
    <source>
        <dbReference type="Proteomes" id="UP001153636"/>
    </source>
</evidence>
<dbReference type="AlphaFoldDB" id="A0A9P0G9G8"/>
<gene>
    <name evidence="1" type="ORF">PSYICH_LOCUS4065</name>
</gene>
<keyword evidence="2" id="KW-1185">Reference proteome</keyword>
<organism evidence="1 2">
    <name type="scientific">Psylliodes chrysocephalus</name>
    <dbReference type="NCBI Taxonomy" id="3402493"/>
    <lineage>
        <taxon>Eukaryota</taxon>
        <taxon>Metazoa</taxon>
        <taxon>Ecdysozoa</taxon>
        <taxon>Arthropoda</taxon>
        <taxon>Hexapoda</taxon>
        <taxon>Insecta</taxon>
        <taxon>Pterygota</taxon>
        <taxon>Neoptera</taxon>
        <taxon>Endopterygota</taxon>
        <taxon>Coleoptera</taxon>
        <taxon>Polyphaga</taxon>
        <taxon>Cucujiformia</taxon>
        <taxon>Chrysomeloidea</taxon>
        <taxon>Chrysomelidae</taxon>
        <taxon>Galerucinae</taxon>
        <taxon>Alticini</taxon>
        <taxon>Psylliodes</taxon>
    </lineage>
</organism>
<proteinExistence type="predicted"/>
<protein>
    <submittedName>
        <fullName evidence="1">Uncharacterized protein</fullName>
    </submittedName>
</protein>
<name>A0A9P0G9G8_9CUCU</name>
<dbReference type="OrthoDB" id="6611988at2759"/>
<dbReference type="EMBL" id="OV651825">
    <property type="protein sequence ID" value="CAH1102846.1"/>
    <property type="molecule type" value="Genomic_DNA"/>
</dbReference>
<dbReference type="Proteomes" id="UP001153636">
    <property type="component" value="Chromosome 13"/>
</dbReference>
<evidence type="ECO:0000313" key="1">
    <source>
        <dbReference type="EMBL" id="CAH1102846.1"/>
    </source>
</evidence>
<accession>A0A9P0G9G8</accession>
<reference evidence="1" key="1">
    <citation type="submission" date="2022-01" db="EMBL/GenBank/DDBJ databases">
        <authorList>
            <person name="King R."/>
        </authorList>
    </citation>
    <scope>NUCLEOTIDE SEQUENCE</scope>
</reference>